<evidence type="ECO:0000313" key="1">
    <source>
        <dbReference type="EMBL" id="MBB4936817.1"/>
    </source>
</evidence>
<dbReference type="AlphaFoldDB" id="A0A7W7RS15"/>
<dbReference type="EMBL" id="JACHJU010000001">
    <property type="protein sequence ID" value="MBB4936817.1"/>
    <property type="molecule type" value="Genomic_DNA"/>
</dbReference>
<protein>
    <recommendedName>
        <fullName evidence="3">Transposase Helix-turn-helix domain-containing protein</fullName>
    </recommendedName>
</protein>
<proteinExistence type="predicted"/>
<dbReference type="Proteomes" id="UP000534286">
    <property type="component" value="Unassembled WGS sequence"/>
</dbReference>
<dbReference type="RefSeq" id="WP_184753299.1">
    <property type="nucleotide sequence ID" value="NZ_BAABEK010000069.1"/>
</dbReference>
<evidence type="ECO:0000313" key="2">
    <source>
        <dbReference type="Proteomes" id="UP000534286"/>
    </source>
</evidence>
<evidence type="ECO:0008006" key="3">
    <source>
        <dbReference type="Google" id="ProtNLM"/>
    </source>
</evidence>
<gene>
    <name evidence="1" type="ORF">FHR32_001122</name>
</gene>
<name>A0A7W7RS15_9ACTN</name>
<organism evidence="1 2">
    <name type="scientific">Streptosporangium album</name>
    <dbReference type="NCBI Taxonomy" id="47479"/>
    <lineage>
        <taxon>Bacteria</taxon>
        <taxon>Bacillati</taxon>
        <taxon>Actinomycetota</taxon>
        <taxon>Actinomycetes</taxon>
        <taxon>Streptosporangiales</taxon>
        <taxon>Streptosporangiaceae</taxon>
        <taxon>Streptosporangium</taxon>
    </lineage>
</organism>
<accession>A0A7W7RS15</accession>
<comment type="caution">
    <text evidence="1">The sequence shown here is derived from an EMBL/GenBank/DDBJ whole genome shotgun (WGS) entry which is preliminary data.</text>
</comment>
<keyword evidence="2" id="KW-1185">Reference proteome</keyword>
<sequence>MTSADWDQLTTALVIPYHVQREAELHARRGGPPIRKPGGGHPAALTIAEKTLVTVLRLRFRVPQHVLADLFGVVTGTIATAERQIRPLLDQREHSIAPTRIRLMTLSDLIAFAAAEGVILIPKIKPAC</sequence>
<reference evidence="1 2" key="1">
    <citation type="submission" date="2020-08" db="EMBL/GenBank/DDBJ databases">
        <title>Sequencing the genomes of 1000 actinobacteria strains.</title>
        <authorList>
            <person name="Klenk H.-P."/>
        </authorList>
    </citation>
    <scope>NUCLEOTIDE SEQUENCE [LARGE SCALE GENOMIC DNA]</scope>
    <source>
        <strain evidence="1 2">DSM 43023</strain>
    </source>
</reference>